<keyword evidence="1" id="KW-0812">Transmembrane</keyword>
<protein>
    <submittedName>
        <fullName evidence="2">Uncharacterized protein</fullName>
    </submittedName>
</protein>
<gene>
    <name evidence="2" type="ORF">GCM10007854_25450</name>
</gene>
<proteinExistence type="predicted"/>
<keyword evidence="3" id="KW-1185">Reference proteome</keyword>
<reference evidence="2" key="1">
    <citation type="journal article" date="2014" name="Int. J. Syst. Evol. Microbiol.">
        <title>Complete genome of a new Firmicutes species belonging to the dominant human colonic microbiota ('Ruminococcus bicirculans') reveals two chromosomes and a selective capacity to utilize plant glucans.</title>
        <authorList>
            <consortium name="NISC Comparative Sequencing Program"/>
            <person name="Wegmann U."/>
            <person name="Louis P."/>
            <person name="Goesmann A."/>
            <person name="Henrissat B."/>
            <person name="Duncan S.H."/>
            <person name="Flint H.J."/>
        </authorList>
    </citation>
    <scope>NUCLEOTIDE SEQUENCE</scope>
    <source>
        <strain evidence="2">NBRC 108216</strain>
    </source>
</reference>
<comment type="caution">
    <text evidence="2">The sequence shown here is derived from an EMBL/GenBank/DDBJ whole genome shotgun (WGS) entry which is preliminary data.</text>
</comment>
<organism evidence="2 3">
    <name type="scientific">Algimonas porphyrae</name>
    <dbReference type="NCBI Taxonomy" id="1128113"/>
    <lineage>
        <taxon>Bacteria</taxon>
        <taxon>Pseudomonadati</taxon>
        <taxon>Pseudomonadota</taxon>
        <taxon>Alphaproteobacteria</taxon>
        <taxon>Maricaulales</taxon>
        <taxon>Robiginitomaculaceae</taxon>
        <taxon>Algimonas</taxon>
    </lineage>
</organism>
<keyword evidence="1" id="KW-1133">Transmembrane helix</keyword>
<evidence type="ECO:0000256" key="1">
    <source>
        <dbReference type="SAM" id="Phobius"/>
    </source>
</evidence>
<evidence type="ECO:0000313" key="2">
    <source>
        <dbReference type="EMBL" id="GLQ21590.1"/>
    </source>
</evidence>
<dbReference type="Proteomes" id="UP001161390">
    <property type="component" value="Unassembled WGS sequence"/>
</dbReference>
<keyword evidence="1" id="KW-0472">Membrane</keyword>
<evidence type="ECO:0000313" key="3">
    <source>
        <dbReference type="Proteomes" id="UP001161390"/>
    </source>
</evidence>
<feature type="transmembrane region" description="Helical" evidence="1">
    <location>
        <begin position="21"/>
        <end position="41"/>
    </location>
</feature>
<accession>A0ABQ5V4J4</accession>
<dbReference type="EMBL" id="BSNJ01000005">
    <property type="protein sequence ID" value="GLQ21590.1"/>
    <property type="molecule type" value="Genomic_DNA"/>
</dbReference>
<sequence length="89" mass="9895">MILMSLGLAFFGGFKGLSPNILLVSIPLLYLAFHFPVWSYGEWKSFAREAREDGPAFEAFFVSWVLPAWLPAGVYGITWIAGRILNALA</sequence>
<name>A0ABQ5V4J4_9PROT</name>
<feature type="transmembrane region" description="Helical" evidence="1">
    <location>
        <begin position="61"/>
        <end position="82"/>
    </location>
</feature>
<reference evidence="2" key="2">
    <citation type="submission" date="2023-01" db="EMBL/GenBank/DDBJ databases">
        <title>Draft genome sequence of Algimonas porphyrae strain NBRC 108216.</title>
        <authorList>
            <person name="Sun Q."/>
            <person name="Mori K."/>
        </authorList>
    </citation>
    <scope>NUCLEOTIDE SEQUENCE</scope>
    <source>
        <strain evidence="2">NBRC 108216</strain>
    </source>
</reference>